<dbReference type="Pfam" id="PF00520">
    <property type="entry name" value="Ion_trans"/>
    <property type="match status" value="1"/>
</dbReference>
<evidence type="ECO:0000313" key="16">
    <source>
        <dbReference type="EMBL" id="KAF2692184.1"/>
    </source>
</evidence>
<dbReference type="EMBL" id="MU005569">
    <property type="protein sequence ID" value="KAF2692184.1"/>
    <property type="molecule type" value="Genomic_DNA"/>
</dbReference>
<keyword evidence="6" id="KW-0851">Voltage-gated channel</keyword>
<sequence>MPSVRQQVYRFLTSKTFHYTVLLVVTLDVGCMFADIVINLETCGHKNPKADTALEALKYISLVFSSLFMLELLASIWAFGRSYFTSKFHIFDASIIIISFMFEITLQGIEEEVASLIIILRLLRVIKIVDEISVGAEEQMKDLEDRLNESERDVRALREEVGRLRKSQNDDV</sequence>
<gene>
    <name evidence="16" type="ORF">K458DRAFT_286130</name>
</gene>
<keyword evidence="7 14" id="KW-1133">Transmembrane helix</keyword>
<reference evidence="16" key="1">
    <citation type="journal article" date="2020" name="Stud. Mycol.">
        <title>101 Dothideomycetes genomes: a test case for predicting lifestyles and emergence of pathogens.</title>
        <authorList>
            <person name="Haridas S."/>
            <person name="Albert R."/>
            <person name="Binder M."/>
            <person name="Bloem J."/>
            <person name="Labutti K."/>
            <person name="Salamov A."/>
            <person name="Andreopoulos B."/>
            <person name="Baker S."/>
            <person name="Barry K."/>
            <person name="Bills G."/>
            <person name="Bluhm B."/>
            <person name="Cannon C."/>
            <person name="Castanera R."/>
            <person name="Culley D."/>
            <person name="Daum C."/>
            <person name="Ezra D."/>
            <person name="Gonzalez J."/>
            <person name="Henrissat B."/>
            <person name="Kuo A."/>
            <person name="Liang C."/>
            <person name="Lipzen A."/>
            <person name="Lutzoni F."/>
            <person name="Magnuson J."/>
            <person name="Mondo S."/>
            <person name="Nolan M."/>
            <person name="Ohm R."/>
            <person name="Pangilinan J."/>
            <person name="Park H.-J."/>
            <person name="Ramirez L."/>
            <person name="Alfaro M."/>
            <person name="Sun H."/>
            <person name="Tritt A."/>
            <person name="Yoshinaga Y."/>
            <person name="Zwiers L.-H."/>
            <person name="Turgeon B."/>
            <person name="Goodwin S."/>
            <person name="Spatafora J."/>
            <person name="Crous P."/>
            <person name="Grigoriev I."/>
        </authorList>
    </citation>
    <scope>NUCLEOTIDE SEQUENCE</scope>
    <source>
        <strain evidence="16">CBS 122367</strain>
    </source>
</reference>
<evidence type="ECO:0000256" key="4">
    <source>
        <dbReference type="ARBA" id="ARBA00022475"/>
    </source>
</evidence>
<dbReference type="GO" id="GO:0030171">
    <property type="term" value="F:voltage-gated proton channel activity"/>
    <property type="evidence" value="ECO:0007669"/>
    <property type="project" value="InterPro"/>
</dbReference>
<feature type="transmembrane region" description="Helical" evidence="14">
    <location>
        <begin position="17"/>
        <end position="38"/>
    </location>
</feature>
<evidence type="ECO:0000256" key="9">
    <source>
        <dbReference type="ARBA" id="ARBA00023065"/>
    </source>
</evidence>
<keyword evidence="17" id="KW-1185">Reference proteome</keyword>
<dbReference type="InterPro" id="IPR005821">
    <property type="entry name" value="Ion_trans_dom"/>
</dbReference>
<protein>
    <recommendedName>
        <fullName evidence="2">Voltage-gated hydrogen channel 1</fullName>
    </recommendedName>
    <alternativeName>
        <fullName evidence="12">Hydrogen voltage-gated channel 1</fullName>
    </alternativeName>
</protein>
<dbReference type="AlphaFoldDB" id="A0A6G1JNR9"/>
<dbReference type="PANTHER" id="PTHR46480:SF1">
    <property type="entry name" value="VOLTAGE-GATED HYDROGEN CHANNEL 1"/>
    <property type="match status" value="1"/>
</dbReference>
<evidence type="ECO:0000313" key="17">
    <source>
        <dbReference type="Proteomes" id="UP000799291"/>
    </source>
</evidence>
<organism evidence="16 17">
    <name type="scientific">Lentithecium fluviatile CBS 122367</name>
    <dbReference type="NCBI Taxonomy" id="1168545"/>
    <lineage>
        <taxon>Eukaryota</taxon>
        <taxon>Fungi</taxon>
        <taxon>Dikarya</taxon>
        <taxon>Ascomycota</taxon>
        <taxon>Pezizomycotina</taxon>
        <taxon>Dothideomycetes</taxon>
        <taxon>Pleosporomycetidae</taxon>
        <taxon>Pleosporales</taxon>
        <taxon>Massarineae</taxon>
        <taxon>Lentitheciaceae</taxon>
        <taxon>Lentithecium</taxon>
    </lineage>
</organism>
<evidence type="ECO:0000256" key="14">
    <source>
        <dbReference type="SAM" id="Phobius"/>
    </source>
</evidence>
<evidence type="ECO:0000256" key="10">
    <source>
        <dbReference type="ARBA" id="ARBA00023136"/>
    </source>
</evidence>
<evidence type="ECO:0000256" key="5">
    <source>
        <dbReference type="ARBA" id="ARBA00022692"/>
    </source>
</evidence>
<dbReference type="Proteomes" id="UP000799291">
    <property type="component" value="Unassembled WGS sequence"/>
</dbReference>
<keyword evidence="4" id="KW-1003">Cell membrane</keyword>
<dbReference type="InterPro" id="IPR027359">
    <property type="entry name" value="Volt_channel_dom_sf"/>
</dbReference>
<keyword evidence="5 14" id="KW-0812">Transmembrane</keyword>
<proteinExistence type="predicted"/>
<keyword evidence="11" id="KW-0407">Ion channel</keyword>
<keyword evidence="10 14" id="KW-0472">Membrane</keyword>
<keyword evidence="8 13" id="KW-0175">Coiled coil</keyword>
<feature type="domain" description="Ion transport" evidence="15">
    <location>
        <begin position="15"/>
        <end position="129"/>
    </location>
</feature>
<evidence type="ECO:0000256" key="13">
    <source>
        <dbReference type="SAM" id="Coils"/>
    </source>
</evidence>
<feature type="transmembrane region" description="Helical" evidence="14">
    <location>
        <begin position="59"/>
        <end position="80"/>
    </location>
</feature>
<name>A0A6G1JNR9_9PLEO</name>
<dbReference type="Gene3D" id="1.20.120.350">
    <property type="entry name" value="Voltage-gated potassium channels. Chain C"/>
    <property type="match status" value="1"/>
</dbReference>
<evidence type="ECO:0000256" key="2">
    <source>
        <dbReference type="ARBA" id="ARBA00015897"/>
    </source>
</evidence>
<evidence type="ECO:0000256" key="11">
    <source>
        <dbReference type="ARBA" id="ARBA00023303"/>
    </source>
</evidence>
<feature type="coiled-coil region" evidence="13">
    <location>
        <begin position="133"/>
        <end position="167"/>
    </location>
</feature>
<dbReference type="SUPFAM" id="SSF81324">
    <property type="entry name" value="Voltage-gated potassium channels"/>
    <property type="match status" value="1"/>
</dbReference>
<dbReference type="InterPro" id="IPR031846">
    <property type="entry name" value="Hvcn1"/>
</dbReference>
<evidence type="ECO:0000256" key="3">
    <source>
        <dbReference type="ARBA" id="ARBA00022448"/>
    </source>
</evidence>
<keyword evidence="3" id="KW-0813">Transport</keyword>
<evidence type="ECO:0000256" key="1">
    <source>
        <dbReference type="ARBA" id="ARBA00004651"/>
    </source>
</evidence>
<accession>A0A6G1JNR9</accession>
<keyword evidence="9" id="KW-0406">Ion transport</keyword>
<comment type="subcellular location">
    <subcellularLocation>
        <location evidence="1">Cell membrane</location>
        <topology evidence="1">Multi-pass membrane protein</topology>
    </subcellularLocation>
</comment>
<dbReference type="OrthoDB" id="427456at2759"/>
<evidence type="ECO:0000256" key="12">
    <source>
        <dbReference type="ARBA" id="ARBA00031989"/>
    </source>
</evidence>
<dbReference type="PANTHER" id="PTHR46480">
    <property type="entry name" value="F20B24.22"/>
    <property type="match status" value="1"/>
</dbReference>
<evidence type="ECO:0000256" key="8">
    <source>
        <dbReference type="ARBA" id="ARBA00023054"/>
    </source>
</evidence>
<evidence type="ECO:0000259" key="15">
    <source>
        <dbReference type="Pfam" id="PF00520"/>
    </source>
</evidence>
<dbReference type="GO" id="GO:0034702">
    <property type="term" value="C:monoatomic ion channel complex"/>
    <property type="evidence" value="ECO:0007669"/>
    <property type="project" value="UniProtKB-KW"/>
</dbReference>
<evidence type="ECO:0000256" key="6">
    <source>
        <dbReference type="ARBA" id="ARBA00022882"/>
    </source>
</evidence>
<evidence type="ECO:0000256" key="7">
    <source>
        <dbReference type="ARBA" id="ARBA00022989"/>
    </source>
</evidence>
<dbReference type="GO" id="GO:0005886">
    <property type="term" value="C:plasma membrane"/>
    <property type="evidence" value="ECO:0007669"/>
    <property type="project" value="UniProtKB-SubCell"/>
</dbReference>